<dbReference type="InterPro" id="IPR016024">
    <property type="entry name" value="ARM-type_fold"/>
</dbReference>
<evidence type="ECO:0000256" key="5">
    <source>
        <dbReference type="ARBA" id="ARBA00022517"/>
    </source>
</evidence>
<comment type="function">
    <text evidence="9">Involved in nucleolar processing of pre-18S ribosomal RNA. Involved in ribosome biosynthesis.</text>
</comment>
<name>A0AA40EFZ9_9PEZI</name>
<evidence type="ECO:0000256" key="10">
    <source>
        <dbReference type="RuleBase" id="RU367065"/>
    </source>
</evidence>
<dbReference type="GO" id="GO:0032040">
    <property type="term" value="C:small-subunit processome"/>
    <property type="evidence" value="ECO:0007669"/>
    <property type="project" value="TreeGrafter"/>
</dbReference>
<gene>
    <name evidence="12" type="ORF">B0T21DRAFT_401104</name>
</gene>
<protein>
    <recommendedName>
        <fullName evidence="4 10">U3 small nucleolar RNA-associated protein 10</fullName>
    </recommendedName>
</protein>
<dbReference type="EMBL" id="JAUKTV010000005">
    <property type="protein sequence ID" value="KAK0736987.1"/>
    <property type="molecule type" value="Genomic_DNA"/>
</dbReference>
<keyword evidence="5 10" id="KW-0690">Ribosome biogenesis</keyword>
<evidence type="ECO:0000313" key="12">
    <source>
        <dbReference type="EMBL" id="KAK0736987.1"/>
    </source>
</evidence>
<accession>A0AA40EFZ9</accession>
<dbReference type="PANTHER" id="PTHR13457:SF1">
    <property type="entry name" value="HEAT REPEAT-CONTAINING PROTEIN 1"/>
    <property type="match status" value="1"/>
</dbReference>
<comment type="caution">
    <text evidence="12">The sequence shown here is derived from an EMBL/GenBank/DDBJ whole genome shotgun (WGS) entry which is preliminary data.</text>
</comment>
<sequence length="1771" mass="195113">MSSLQEQLKQVQANTRAILNGKLAKASHSKSLIFEPQAAAGQTYADIYTVCREGFDELCTIDSRFRPFAAHLFSEQSQQADRLQMTAEENTVLDKHVESFLHLAGARLQLMPAIKAIEWLIRRFRIHEFNTRTLITCFLPFHTIPVFVTLLSILPSKLPHEYKFLDPYIRSLTNPPIEVIVTQATNHRELLSTISEYMLELGEKKHDYHAINMLWFSVMTQSVNAMIDKGRSGNKAIQLENTQKLLQQVTPALSRAMMMRQSWEIQISSYMPVLVLARKGRLNDAALVAFMDQLVTGWTTRTVDQGLLTLACLAYGRAAKPVPSRVAKALLKVDDLVGKFKVIHETQCVRKLANGTALAFVDRLSKKGNLRALQEVKAILLGNFLDQMQVKVVYKSLLLAAHKLNDELDPDGTIRKELASTLVSLAQLKDKNGDAIRAAIEEVDFNIEELELKLGAAIRPKLTIAEGSDDMMEGVETAAVEERPSLDSTLQQVEKLQPSTTSCLSQESGLFNDLCAVFMSAAIEQADLDRFDAAPVLSREQALSNAFYFSFYMRVWCGPYPTLAKAVALERVKNRVKESESADIDLQAIALYAAVALADPSKKVRRAAADLIAVLKATLKGATKTIWGSKDLYGTAGFSNSLDSAASKCLLDSVLIPSLEEAVTHEEQVAIIIASALENSKTGDKKTRLAILKFFCAHVTETPLLTVKVRLLEAINKVKSIAGTYRTDLLLDMLRSWAALTSTEATERAALESLGEKALDQAAVEAVVPSHTDGLELLFQLVKDPQTRPTLVGAIFERITKMWSSMKSQAKLSTANVMLDLSQTPGQGVAAVEAAGLLKKVDLTTDILLAFVDSLQYDDSRMATEAPATKRRRTSTVGQDVSTNVISPEVHKAVKKMNFVLELVQGSKPENHPELLPSLFTTLTDIHHLRKLVGSELGYMQTLVLSSIGAMIPAYDNNKDLTIDASVGYGDVLAACVQNSSSTQVTNEALLVVASLARTAPDVVLQSVMPIFTFMGSSVLRQADNYSQSVVKKTVQQVIPPLISTFRSKGRNLVTSTKDLLASFVTAYEHIPPTRKREIFISLVENLGPDDFLFAVLAMFVDRYGATDEMFAFTSYIMSCFSVEVQLHSLIKFLDLVSDIFKPKPALSTSLIGNGSDVDKTALKQLTLLPHLLSNSRLKQEITALAERDDMESVKIRDSYAKLLEGILSLASSLKAKKALYNRCGDALAKLLNLLSIAEFIKSVDSLLNRPDVGLRRKVLQALELRVDKESTGDPKSREALLAFLPQLTAVIRESDDMNYKHTAVTCVDKISEKYGKKDLDAVAAAAQTIAGDHCLGQSSQALRLMALLCLASLVDVLQDGIVPVLPVAIPKTLGYLEESLTGEKPNTELHNASYAFIAALAQHIPYMISGASLDRLLACSNASAAADLDQESARNRSHCLQLLAKLVDPKVIYTALNNNWANAANSGFAAITEYLEILGLALDKHARSVVTKNINILSEIFTKTLDLRRMIATGEIKTELSVAQLEKIDSLIIETALKMIYKLHDAVFRPVFSKLVEWGWSGLPKSDVSGRTLRLASLYTFLDAFFEGLKSIITNYASYIVDSASSILSGTNFADASEKLLWKRVVRTLTTCFKHDQDGFWQAPAHYNAVAPVLVQQFLHAANFDATEELIPAVVELAAAVDSQEHRKELNTSLLKHLESPVVAVRLAVIKCQQGLTERLEEEWLRGLAEMLPRISELQDDEDEGVERENARWIVGIEEKLGESLDSMLQ</sequence>
<dbReference type="InterPro" id="IPR022125">
    <property type="entry name" value="U3snoRNP10_N"/>
</dbReference>
<proteinExistence type="inferred from homology"/>
<evidence type="ECO:0000256" key="2">
    <source>
        <dbReference type="ARBA" id="ARBA00010559"/>
    </source>
</evidence>
<evidence type="ECO:0000259" key="11">
    <source>
        <dbReference type="SMART" id="SM01036"/>
    </source>
</evidence>
<dbReference type="SMART" id="SM01036">
    <property type="entry name" value="BP28CT"/>
    <property type="match status" value="1"/>
</dbReference>
<reference evidence="12" key="1">
    <citation type="submission" date="2023-06" db="EMBL/GenBank/DDBJ databases">
        <title>Genome-scale phylogeny and comparative genomics of the fungal order Sordariales.</title>
        <authorList>
            <consortium name="Lawrence Berkeley National Laboratory"/>
            <person name="Hensen N."/>
            <person name="Bonometti L."/>
            <person name="Westerberg I."/>
            <person name="Brannstrom I.O."/>
            <person name="Guillou S."/>
            <person name="Cros-Aarteil S."/>
            <person name="Calhoun S."/>
            <person name="Haridas S."/>
            <person name="Kuo A."/>
            <person name="Mondo S."/>
            <person name="Pangilinan J."/>
            <person name="Riley R."/>
            <person name="Labutti K."/>
            <person name="Andreopoulos B."/>
            <person name="Lipzen A."/>
            <person name="Chen C."/>
            <person name="Yanf M."/>
            <person name="Daum C."/>
            <person name="Ng V."/>
            <person name="Clum A."/>
            <person name="Steindorff A."/>
            <person name="Ohm R."/>
            <person name="Martin F."/>
            <person name="Silar P."/>
            <person name="Natvig D."/>
            <person name="Lalanne C."/>
            <person name="Gautier V."/>
            <person name="Ament-Velasquez S.L."/>
            <person name="Kruys A."/>
            <person name="Hutchinson M.I."/>
            <person name="Powell A.J."/>
            <person name="Barry K."/>
            <person name="Miller A.N."/>
            <person name="Grigoriev I.V."/>
            <person name="Debuchy R."/>
            <person name="Gladieux P."/>
            <person name="Thoren M.H."/>
            <person name="Johannesson H."/>
        </authorList>
    </citation>
    <scope>NUCLEOTIDE SEQUENCE</scope>
    <source>
        <strain evidence="12">CBS 540.89</strain>
    </source>
</reference>
<organism evidence="12 13">
    <name type="scientific">Apiosordaria backusii</name>
    <dbReference type="NCBI Taxonomy" id="314023"/>
    <lineage>
        <taxon>Eukaryota</taxon>
        <taxon>Fungi</taxon>
        <taxon>Dikarya</taxon>
        <taxon>Ascomycota</taxon>
        <taxon>Pezizomycotina</taxon>
        <taxon>Sordariomycetes</taxon>
        <taxon>Sordariomycetidae</taxon>
        <taxon>Sordariales</taxon>
        <taxon>Lasiosphaeriaceae</taxon>
        <taxon>Apiosordaria</taxon>
    </lineage>
</organism>
<dbReference type="InterPro" id="IPR040191">
    <property type="entry name" value="UTP10"/>
</dbReference>
<comment type="subunit">
    <text evidence="3 10">Component of the ribosomal small subunit (SSU) processome.</text>
</comment>
<dbReference type="InterPro" id="IPR056473">
    <property type="entry name" value="HEAT_Utp10/HEAT1"/>
</dbReference>
<evidence type="ECO:0000256" key="4">
    <source>
        <dbReference type="ARBA" id="ARBA00015399"/>
    </source>
</evidence>
<dbReference type="Proteomes" id="UP001172159">
    <property type="component" value="Unassembled WGS sequence"/>
</dbReference>
<dbReference type="GO" id="GO:0000462">
    <property type="term" value="P:maturation of SSU-rRNA from tricistronic rRNA transcript (SSU-rRNA, 5.8S rRNA, LSU-rRNA)"/>
    <property type="evidence" value="ECO:0007669"/>
    <property type="project" value="TreeGrafter"/>
</dbReference>
<evidence type="ECO:0000256" key="8">
    <source>
        <dbReference type="ARBA" id="ARBA00023274"/>
    </source>
</evidence>
<dbReference type="Pfam" id="PF08146">
    <property type="entry name" value="BP28CT"/>
    <property type="match status" value="1"/>
</dbReference>
<evidence type="ECO:0000256" key="9">
    <source>
        <dbReference type="ARBA" id="ARBA00025076"/>
    </source>
</evidence>
<dbReference type="SUPFAM" id="SSF48371">
    <property type="entry name" value="ARM repeat"/>
    <property type="match status" value="2"/>
</dbReference>
<dbReference type="Pfam" id="PF23243">
    <property type="entry name" value="HEAT_HEATR1"/>
    <property type="match status" value="1"/>
</dbReference>
<dbReference type="Gene3D" id="1.25.10.10">
    <property type="entry name" value="Leucine-rich Repeat Variant"/>
    <property type="match status" value="1"/>
</dbReference>
<dbReference type="PANTHER" id="PTHR13457">
    <property type="entry name" value="BAP28"/>
    <property type="match status" value="1"/>
</dbReference>
<dbReference type="Pfam" id="PF12397">
    <property type="entry name" value="U3snoRNP10"/>
    <property type="match status" value="1"/>
</dbReference>
<keyword evidence="8 10" id="KW-0687">Ribonucleoprotein</keyword>
<evidence type="ECO:0000256" key="1">
    <source>
        <dbReference type="ARBA" id="ARBA00004604"/>
    </source>
</evidence>
<feature type="domain" description="BP28 C-terminal" evidence="11">
    <location>
        <begin position="1488"/>
        <end position="1641"/>
    </location>
</feature>
<dbReference type="InterPro" id="IPR011989">
    <property type="entry name" value="ARM-like"/>
</dbReference>
<evidence type="ECO:0000313" key="13">
    <source>
        <dbReference type="Proteomes" id="UP001172159"/>
    </source>
</evidence>
<evidence type="ECO:0000256" key="6">
    <source>
        <dbReference type="ARBA" id="ARBA00022552"/>
    </source>
</evidence>
<dbReference type="GO" id="GO:0030686">
    <property type="term" value="C:90S preribosome"/>
    <property type="evidence" value="ECO:0007669"/>
    <property type="project" value="TreeGrafter"/>
</dbReference>
<dbReference type="InterPro" id="IPR012954">
    <property type="entry name" value="BP28_C_dom"/>
</dbReference>
<evidence type="ECO:0000256" key="3">
    <source>
        <dbReference type="ARBA" id="ARBA00011399"/>
    </source>
</evidence>
<evidence type="ECO:0000256" key="7">
    <source>
        <dbReference type="ARBA" id="ARBA00023242"/>
    </source>
</evidence>
<comment type="subcellular location">
    <subcellularLocation>
        <location evidence="1 10">Nucleus</location>
        <location evidence="1 10">Nucleolus</location>
    </subcellularLocation>
</comment>
<comment type="similarity">
    <text evidence="2 10">Belongs to the HEATR1/UTP10 family.</text>
</comment>
<dbReference type="GO" id="GO:0034455">
    <property type="term" value="C:t-UTP complex"/>
    <property type="evidence" value="ECO:0007669"/>
    <property type="project" value="TreeGrafter"/>
</dbReference>
<keyword evidence="13" id="KW-1185">Reference proteome</keyword>
<keyword evidence="6 10" id="KW-0698">rRNA processing</keyword>
<keyword evidence="7 10" id="KW-0539">Nucleus</keyword>
<dbReference type="GO" id="GO:0045943">
    <property type="term" value="P:positive regulation of transcription by RNA polymerase I"/>
    <property type="evidence" value="ECO:0007669"/>
    <property type="project" value="TreeGrafter"/>
</dbReference>
<dbReference type="GO" id="GO:0030515">
    <property type="term" value="F:snoRNA binding"/>
    <property type="evidence" value="ECO:0007669"/>
    <property type="project" value="TreeGrafter"/>
</dbReference>